<proteinExistence type="predicted"/>
<gene>
    <name evidence="2" type="ORF">LWF01_01480</name>
</gene>
<organism evidence="2 3">
    <name type="scientific">Saxibacter everestensis</name>
    <dbReference type="NCBI Taxonomy" id="2909229"/>
    <lineage>
        <taxon>Bacteria</taxon>
        <taxon>Bacillati</taxon>
        <taxon>Actinomycetota</taxon>
        <taxon>Actinomycetes</taxon>
        <taxon>Micrococcales</taxon>
        <taxon>Brevibacteriaceae</taxon>
        <taxon>Saxibacter</taxon>
    </lineage>
</organism>
<evidence type="ECO:0000313" key="3">
    <source>
        <dbReference type="Proteomes" id="UP001209083"/>
    </source>
</evidence>
<evidence type="ECO:0008006" key="4">
    <source>
        <dbReference type="Google" id="ProtNLM"/>
    </source>
</evidence>
<keyword evidence="3" id="KW-1185">Reference proteome</keyword>
<evidence type="ECO:0000256" key="1">
    <source>
        <dbReference type="SAM" id="MobiDB-lite"/>
    </source>
</evidence>
<dbReference type="Proteomes" id="UP001209083">
    <property type="component" value="Chromosome"/>
</dbReference>
<protein>
    <recommendedName>
        <fullName evidence="4">Lipoprotein</fullName>
    </recommendedName>
</protein>
<reference evidence="2 3" key="1">
    <citation type="submission" date="2023-05" db="EMBL/GenBank/DDBJ databases">
        <title>Lithophilousrod everest ZFBP1038 complete genpme.</title>
        <authorList>
            <person name="Tian M."/>
        </authorList>
    </citation>
    <scope>NUCLEOTIDE SEQUENCE [LARGE SCALE GENOMIC DNA]</scope>
    <source>
        <strain evidence="2 3">ZFBP1038</strain>
    </source>
</reference>
<dbReference type="EMBL" id="CP090958">
    <property type="protein sequence ID" value="WGW12466.1"/>
    <property type="molecule type" value="Genomic_DNA"/>
</dbReference>
<sequence>MSIEPPVKSRPDASPSGVRLGRRMATLLLATLLLATSLLVSGCALSRGPADTASPTLPAGAYSTLDDAGVERILASRTARLDMRSGNLEKSDVGLPQDDLGPEINTRDPHDKVQLTIVGPSGEISGETDRIRFNTVDTRTDFSVVTYFLTTESAEEYFELIRDGVDRYGIDGESAERWITSAEADPEHSSEFSLVSGTSTGLEVNYDLRYDATKNTQVIIVNVSPIV</sequence>
<dbReference type="RefSeq" id="WP_349639266.1">
    <property type="nucleotide sequence ID" value="NZ_CP090958.1"/>
</dbReference>
<accession>A0ABY8QVN4</accession>
<evidence type="ECO:0000313" key="2">
    <source>
        <dbReference type="EMBL" id="WGW12466.1"/>
    </source>
</evidence>
<feature type="region of interest" description="Disordered" evidence="1">
    <location>
        <begin position="88"/>
        <end position="108"/>
    </location>
</feature>
<name>A0ABY8QVN4_9MICO</name>